<evidence type="ECO:0000313" key="8">
    <source>
        <dbReference type="Proteomes" id="UP000215027"/>
    </source>
</evidence>
<dbReference type="EMBL" id="LN890655">
    <property type="protein sequence ID" value="CUS05180.2"/>
    <property type="molecule type" value="Genomic_DNA"/>
</dbReference>
<accession>A0A160T8D3</accession>
<keyword evidence="4 6" id="KW-1133">Transmembrane helix</keyword>
<dbReference type="OrthoDB" id="153245at2"/>
<feature type="transmembrane region" description="Helical" evidence="6">
    <location>
        <begin position="254"/>
        <end position="284"/>
    </location>
</feature>
<feature type="transmembrane region" description="Helical" evidence="6">
    <location>
        <begin position="84"/>
        <end position="110"/>
    </location>
</feature>
<feature type="transmembrane region" description="Helical" evidence="6">
    <location>
        <begin position="324"/>
        <end position="346"/>
    </location>
</feature>
<evidence type="ECO:0000256" key="5">
    <source>
        <dbReference type="ARBA" id="ARBA00023136"/>
    </source>
</evidence>
<dbReference type="Proteomes" id="UP000215027">
    <property type="component" value="Chromosome I"/>
</dbReference>
<sequence>MEKDLQDSDLTSTIAEPTDFTAPPAVEAEQGSRLQRFWRAVSFKKIGLFIISLFLFILALTLMKDGARGLAPFVENRFSLDTAANTMGFGWLFAYLVMSGSPVAASALTFLDAGIITAVQTFTMIIGSRMGASFIILFIGFIYVLRGRNRSTSLSMGLLSFTVTGTLQAGSLIIGTLLLTSGVLGRFDFGDGLAVVAITDLLFDPIANFFKSFLPTWALFIVGLGIILVTFNLFDRCLPEMTIKESQVGRVSRLVYQPLIMFLLGSAVTLVSMSVSVSLSILVPLSHRGFVRRENVIPYIMGANITTFIDTLLAAVLLNNHEAVSVVLAEMLGVALSALVILLVAFKAYERSSLRFVGWVTERNVNLALFMFAIFIVPILLVLS</sequence>
<protein>
    <submittedName>
        <fullName evidence="7">Uncharacterized protein</fullName>
    </submittedName>
</protein>
<feature type="transmembrane region" description="Helical" evidence="6">
    <location>
        <begin position="217"/>
        <end position="234"/>
    </location>
</feature>
<feature type="transmembrane region" description="Helical" evidence="6">
    <location>
        <begin position="122"/>
        <end position="145"/>
    </location>
</feature>
<keyword evidence="2" id="KW-1003">Cell membrane</keyword>
<dbReference type="GO" id="GO:0044341">
    <property type="term" value="P:sodium-dependent phosphate transport"/>
    <property type="evidence" value="ECO:0007669"/>
    <property type="project" value="InterPro"/>
</dbReference>
<dbReference type="RefSeq" id="WP_095044427.1">
    <property type="nucleotide sequence ID" value="NZ_LN890655.1"/>
</dbReference>
<keyword evidence="5 6" id="KW-0472">Membrane</keyword>
<feature type="transmembrane region" description="Helical" evidence="6">
    <location>
        <begin position="46"/>
        <end position="63"/>
    </location>
</feature>
<comment type="subcellular location">
    <subcellularLocation>
        <location evidence="1">Cell membrane</location>
        <topology evidence="1">Multi-pass membrane protein</topology>
    </subcellularLocation>
</comment>
<feature type="transmembrane region" description="Helical" evidence="6">
    <location>
        <begin position="367"/>
        <end position="383"/>
    </location>
</feature>
<organism evidence="7 8">
    <name type="scientific">Candidatus Promineifilum breve</name>
    <dbReference type="NCBI Taxonomy" id="1806508"/>
    <lineage>
        <taxon>Bacteria</taxon>
        <taxon>Bacillati</taxon>
        <taxon>Chloroflexota</taxon>
        <taxon>Ardenticatenia</taxon>
        <taxon>Candidatus Promineifilales</taxon>
        <taxon>Candidatus Promineifilaceae</taxon>
        <taxon>Candidatus Promineifilum</taxon>
    </lineage>
</organism>
<dbReference type="GO" id="GO:0005436">
    <property type="term" value="F:sodium:phosphate symporter activity"/>
    <property type="evidence" value="ECO:0007669"/>
    <property type="project" value="InterPro"/>
</dbReference>
<name>A0A160T8D3_9CHLR</name>
<evidence type="ECO:0000256" key="1">
    <source>
        <dbReference type="ARBA" id="ARBA00004651"/>
    </source>
</evidence>
<evidence type="ECO:0000256" key="4">
    <source>
        <dbReference type="ARBA" id="ARBA00022989"/>
    </source>
</evidence>
<dbReference type="KEGG" id="pbf:CFX0092_A3302"/>
<evidence type="ECO:0000256" key="6">
    <source>
        <dbReference type="SAM" id="Phobius"/>
    </source>
</evidence>
<dbReference type="AlphaFoldDB" id="A0A160T8D3"/>
<dbReference type="PANTHER" id="PTHR10010:SF46">
    <property type="entry name" value="SODIUM-DEPENDENT PHOSPHATE TRANSPORT PROTEIN 2B"/>
    <property type="match status" value="1"/>
</dbReference>
<evidence type="ECO:0000313" key="7">
    <source>
        <dbReference type="EMBL" id="CUS05180.2"/>
    </source>
</evidence>
<proteinExistence type="predicted"/>
<feature type="transmembrane region" description="Helical" evidence="6">
    <location>
        <begin position="157"/>
        <end position="180"/>
    </location>
</feature>
<dbReference type="GO" id="GO:0005886">
    <property type="term" value="C:plasma membrane"/>
    <property type="evidence" value="ECO:0007669"/>
    <property type="project" value="UniProtKB-SubCell"/>
</dbReference>
<gene>
    <name evidence="7" type="ORF">CFX0092_A3302</name>
</gene>
<keyword evidence="8" id="KW-1185">Reference proteome</keyword>
<evidence type="ECO:0000256" key="3">
    <source>
        <dbReference type="ARBA" id="ARBA00022692"/>
    </source>
</evidence>
<dbReference type="InterPro" id="IPR003841">
    <property type="entry name" value="Na/Pi_transpt"/>
</dbReference>
<evidence type="ECO:0000256" key="2">
    <source>
        <dbReference type="ARBA" id="ARBA00022475"/>
    </source>
</evidence>
<keyword evidence="3 6" id="KW-0812">Transmembrane</keyword>
<dbReference type="PANTHER" id="PTHR10010">
    <property type="entry name" value="SOLUTE CARRIER FAMILY 34 SODIUM PHOSPHATE , MEMBER 2-RELATED"/>
    <property type="match status" value="1"/>
</dbReference>
<feature type="transmembrane region" description="Helical" evidence="6">
    <location>
        <begin position="296"/>
        <end position="318"/>
    </location>
</feature>
<reference evidence="7" key="1">
    <citation type="submission" date="2016-01" db="EMBL/GenBank/DDBJ databases">
        <authorList>
            <person name="Mcilroy J.S."/>
            <person name="Karst M S."/>
            <person name="Albertsen M."/>
        </authorList>
    </citation>
    <scope>NUCLEOTIDE SEQUENCE</scope>
    <source>
        <strain evidence="7">Cfx-K</strain>
    </source>
</reference>